<keyword evidence="4" id="KW-0028">Amino-acid biosynthesis</keyword>
<dbReference type="Gene3D" id="3.40.50.1000">
    <property type="entry name" value="HAD superfamily/HAD-like"/>
    <property type="match status" value="1"/>
</dbReference>
<dbReference type="InterPro" id="IPR036412">
    <property type="entry name" value="HAD-like_sf"/>
</dbReference>
<dbReference type="GO" id="GO:0000287">
    <property type="term" value="F:magnesium ion binding"/>
    <property type="evidence" value="ECO:0007669"/>
    <property type="project" value="TreeGrafter"/>
</dbReference>
<dbReference type="RefSeq" id="WP_015020176.1">
    <property type="nucleotide sequence ID" value="NC_018719.1"/>
</dbReference>
<dbReference type="KEGG" id="nga:Ngar_c27200"/>
<dbReference type="Pfam" id="PF12710">
    <property type="entry name" value="HAD"/>
    <property type="match status" value="1"/>
</dbReference>
<proteinExistence type="predicted"/>
<dbReference type="BioCyc" id="CNIT1237085:G1324-2720-MONOMER"/>
<dbReference type="GeneID" id="13794739"/>
<organism evidence="9 10">
    <name type="scientific">Nitrososphaera gargensis (strain Ga9.2)</name>
    <dbReference type="NCBI Taxonomy" id="1237085"/>
    <lineage>
        <taxon>Archaea</taxon>
        <taxon>Nitrososphaerota</taxon>
        <taxon>Nitrososphaeria</taxon>
        <taxon>Nitrososphaerales</taxon>
        <taxon>Nitrososphaeraceae</taxon>
        <taxon>Nitrososphaera</taxon>
    </lineage>
</organism>
<dbReference type="InterPro" id="IPR050582">
    <property type="entry name" value="HAD-like_SerB"/>
</dbReference>
<evidence type="ECO:0000313" key="9">
    <source>
        <dbReference type="EMBL" id="AFU59641.1"/>
    </source>
</evidence>
<keyword evidence="8" id="KW-0718">Serine biosynthesis</keyword>
<dbReference type="STRING" id="1237085.Ngar_c27200"/>
<evidence type="ECO:0000313" key="10">
    <source>
        <dbReference type="Proteomes" id="UP000008037"/>
    </source>
</evidence>
<dbReference type="InterPro" id="IPR023214">
    <property type="entry name" value="HAD_sf"/>
</dbReference>
<dbReference type="EC" id="3.1.3.3" evidence="3"/>
<dbReference type="GO" id="GO:0005737">
    <property type="term" value="C:cytoplasm"/>
    <property type="evidence" value="ECO:0007669"/>
    <property type="project" value="TreeGrafter"/>
</dbReference>
<evidence type="ECO:0000256" key="2">
    <source>
        <dbReference type="ARBA" id="ARBA00005135"/>
    </source>
</evidence>
<evidence type="ECO:0000256" key="8">
    <source>
        <dbReference type="ARBA" id="ARBA00023299"/>
    </source>
</evidence>
<dbReference type="PANTHER" id="PTHR43344">
    <property type="entry name" value="PHOSPHOSERINE PHOSPHATASE"/>
    <property type="match status" value="1"/>
</dbReference>
<dbReference type="Proteomes" id="UP000008037">
    <property type="component" value="Chromosome"/>
</dbReference>
<dbReference type="PANTHER" id="PTHR43344:SF2">
    <property type="entry name" value="PHOSPHOSERINE PHOSPHATASE"/>
    <property type="match status" value="1"/>
</dbReference>
<dbReference type="SUPFAM" id="SSF56784">
    <property type="entry name" value="HAD-like"/>
    <property type="match status" value="1"/>
</dbReference>
<sequence>MPKLAGFDMDGTLIQGRLVFALADRFDLSDKVRAIQQSEGMLGHEQTKAIAALFAGLTKKDLLDAIESIPLTKNCERTVAALRERGYYKIGIISDSYTVAASAVADRLQLDFVSANELQMENGKITGKVKMPLGWEKIGCFCKISVCKRYHLEKAARQFGVPIQATLAVGDTKSDICMIRRAGVGVVFMPKDSEIAKAADKIVQESDLLKVLEFAA</sequence>
<comment type="cofactor">
    <cofactor evidence="1">
        <name>Mg(2+)</name>
        <dbReference type="ChEBI" id="CHEBI:18420"/>
    </cofactor>
</comment>
<evidence type="ECO:0000256" key="6">
    <source>
        <dbReference type="ARBA" id="ARBA00022801"/>
    </source>
</evidence>
<dbReference type="NCBIfam" id="TIGR01488">
    <property type="entry name" value="HAD-SF-IB"/>
    <property type="match status" value="1"/>
</dbReference>
<gene>
    <name evidence="9" type="ordered locus">Ngar_c27200</name>
</gene>
<dbReference type="OrthoDB" id="10041at2157"/>
<evidence type="ECO:0000256" key="1">
    <source>
        <dbReference type="ARBA" id="ARBA00001946"/>
    </source>
</evidence>
<evidence type="ECO:0000256" key="7">
    <source>
        <dbReference type="ARBA" id="ARBA00022842"/>
    </source>
</evidence>
<evidence type="ECO:0000256" key="5">
    <source>
        <dbReference type="ARBA" id="ARBA00022723"/>
    </source>
</evidence>
<dbReference type="InParanoid" id="K0IE57"/>
<keyword evidence="7" id="KW-0460">Magnesium</keyword>
<name>K0IE57_NITGG</name>
<dbReference type="GO" id="GO:0036424">
    <property type="term" value="F:L-phosphoserine phosphatase activity"/>
    <property type="evidence" value="ECO:0007669"/>
    <property type="project" value="TreeGrafter"/>
</dbReference>
<comment type="pathway">
    <text evidence="2">Amino-acid biosynthesis; L-serine biosynthesis; L-serine from 3-phospho-D-glycerate: step 3/3.</text>
</comment>
<dbReference type="AlphaFoldDB" id="K0IE57"/>
<keyword evidence="6 9" id="KW-0378">Hydrolase</keyword>
<keyword evidence="5" id="KW-0479">Metal-binding</keyword>
<protein>
    <recommendedName>
        <fullName evidence="3">phosphoserine phosphatase</fullName>
        <ecNumber evidence="3">3.1.3.3</ecNumber>
    </recommendedName>
</protein>
<evidence type="ECO:0000256" key="3">
    <source>
        <dbReference type="ARBA" id="ARBA00012640"/>
    </source>
</evidence>
<keyword evidence="10" id="KW-1185">Reference proteome</keyword>
<accession>K0IE57</accession>
<evidence type="ECO:0000256" key="4">
    <source>
        <dbReference type="ARBA" id="ARBA00022605"/>
    </source>
</evidence>
<dbReference type="GO" id="GO:0006564">
    <property type="term" value="P:L-serine biosynthetic process"/>
    <property type="evidence" value="ECO:0007669"/>
    <property type="project" value="UniProtKB-KW"/>
</dbReference>
<dbReference type="EMBL" id="CP002408">
    <property type="protein sequence ID" value="AFU59641.1"/>
    <property type="molecule type" value="Genomic_DNA"/>
</dbReference>
<reference evidence="9 10" key="1">
    <citation type="journal article" date="2012" name="Environ. Microbiol.">
        <title>The genome of the ammonia-oxidizing Candidatus Nitrososphaera gargensis: insights into metabolic versatility and environmental adaptations.</title>
        <authorList>
            <person name="Spang A."/>
            <person name="Poehlein A."/>
            <person name="Offre P."/>
            <person name="Zumbragel S."/>
            <person name="Haider S."/>
            <person name="Rychlik N."/>
            <person name="Nowka B."/>
            <person name="Schmeisser C."/>
            <person name="Lebedeva E.V."/>
            <person name="Rattei T."/>
            <person name="Bohm C."/>
            <person name="Schmid M."/>
            <person name="Galushko A."/>
            <person name="Hatzenpichler R."/>
            <person name="Weinmaier T."/>
            <person name="Daniel R."/>
            <person name="Schleper C."/>
            <person name="Spieck E."/>
            <person name="Streit W."/>
            <person name="Wagner M."/>
        </authorList>
    </citation>
    <scope>NUCLEOTIDE SEQUENCE [LARGE SCALE GENOMIC DNA]</scope>
    <source>
        <strain evidence="10">Ga9.2</strain>
    </source>
</reference>
<dbReference type="HOGENOM" id="CLU_1259134_0_0_2"/>